<protein>
    <submittedName>
        <fullName evidence="1">Uncharacterized protein</fullName>
    </submittedName>
</protein>
<dbReference type="AlphaFoldDB" id="A0A2P5VRK7"/>
<evidence type="ECO:0000313" key="2">
    <source>
        <dbReference type="Proteomes" id="UP000239757"/>
    </source>
</evidence>
<gene>
    <name evidence="1" type="ORF">GOBAR_AA39267</name>
</gene>
<organism evidence="1 2">
    <name type="scientific">Gossypium barbadense</name>
    <name type="common">Sea Island cotton</name>
    <name type="synonym">Hibiscus barbadensis</name>
    <dbReference type="NCBI Taxonomy" id="3634"/>
    <lineage>
        <taxon>Eukaryota</taxon>
        <taxon>Viridiplantae</taxon>
        <taxon>Streptophyta</taxon>
        <taxon>Embryophyta</taxon>
        <taxon>Tracheophyta</taxon>
        <taxon>Spermatophyta</taxon>
        <taxon>Magnoliopsida</taxon>
        <taxon>eudicotyledons</taxon>
        <taxon>Gunneridae</taxon>
        <taxon>Pentapetalae</taxon>
        <taxon>rosids</taxon>
        <taxon>malvids</taxon>
        <taxon>Malvales</taxon>
        <taxon>Malvaceae</taxon>
        <taxon>Malvoideae</taxon>
        <taxon>Gossypium</taxon>
    </lineage>
</organism>
<dbReference type="EMBL" id="KZ671306">
    <property type="protein sequence ID" value="PPR81448.1"/>
    <property type="molecule type" value="Genomic_DNA"/>
</dbReference>
<accession>A0A2P5VRK7</accession>
<evidence type="ECO:0000313" key="1">
    <source>
        <dbReference type="EMBL" id="PPR81448.1"/>
    </source>
</evidence>
<dbReference type="Proteomes" id="UP000239757">
    <property type="component" value="Unassembled WGS sequence"/>
</dbReference>
<proteinExistence type="predicted"/>
<name>A0A2P5VRK7_GOSBA</name>
<sequence>MITNDMHFHLQEQKEGYWWWKWRALAKGKNTSPSMSLFKEVRNLWPKWCRCGFEGKVESVGCWVGAYPVHLQSTLLSPSHSFCMKVPAPKIMSLLSPMVFSISSFDVVSTK</sequence>
<reference evidence="1 2" key="1">
    <citation type="submission" date="2015-01" db="EMBL/GenBank/DDBJ databases">
        <title>Genome of allotetraploid Gossypium barbadense reveals genomic plasticity and fiber elongation in cotton evolution.</title>
        <authorList>
            <person name="Chen X."/>
            <person name="Liu X."/>
            <person name="Zhao B."/>
            <person name="Zheng H."/>
            <person name="Hu Y."/>
            <person name="Lu G."/>
            <person name="Yang C."/>
            <person name="Chen J."/>
            <person name="Shan C."/>
            <person name="Zhang L."/>
            <person name="Zhou Y."/>
            <person name="Wang L."/>
            <person name="Guo W."/>
            <person name="Bai Y."/>
            <person name="Ruan J."/>
            <person name="Shangguan X."/>
            <person name="Mao Y."/>
            <person name="Jiang J."/>
            <person name="Zhu Y."/>
            <person name="Lei J."/>
            <person name="Kang H."/>
            <person name="Chen S."/>
            <person name="He X."/>
            <person name="Wang R."/>
            <person name="Wang Y."/>
            <person name="Chen J."/>
            <person name="Wang L."/>
            <person name="Yu S."/>
            <person name="Wang B."/>
            <person name="Wei J."/>
            <person name="Song S."/>
            <person name="Lu X."/>
            <person name="Gao Z."/>
            <person name="Gu W."/>
            <person name="Deng X."/>
            <person name="Ma D."/>
            <person name="Wang S."/>
            <person name="Liang W."/>
            <person name="Fang L."/>
            <person name="Cai C."/>
            <person name="Zhu X."/>
            <person name="Zhou B."/>
            <person name="Zhang Y."/>
            <person name="Chen Z."/>
            <person name="Xu S."/>
            <person name="Zhu R."/>
            <person name="Wang S."/>
            <person name="Zhang T."/>
            <person name="Zhao G."/>
        </authorList>
    </citation>
    <scope>NUCLEOTIDE SEQUENCE [LARGE SCALE GENOMIC DNA]</scope>
    <source>
        <strain evidence="2">cv. Xinhai21</strain>
        <tissue evidence="1">Leaf</tissue>
    </source>
</reference>